<reference evidence="2 3" key="1">
    <citation type="submission" date="2021-01" db="EMBL/GenBank/DDBJ databases">
        <title>Isolation and description of Catonella massiliensis sp. nov., a novel Catonella species, isolated from a stable periodontitis subject.</title>
        <authorList>
            <person name="Antezack A."/>
            <person name="Boxberger M."/>
            <person name="La Scola B."/>
            <person name="Monnet-Corti V."/>
        </authorList>
    </citation>
    <scope>NUCLEOTIDE SEQUENCE [LARGE SCALE GENOMIC DNA]</scope>
    <source>
        <strain evidence="2 3">Marseille-Q4567</strain>
    </source>
</reference>
<evidence type="ECO:0000313" key="2">
    <source>
        <dbReference type="EMBL" id="MBK5896390.1"/>
    </source>
</evidence>
<feature type="transmembrane region" description="Helical" evidence="1">
    <location>
        <begin position="88"/>
        <end position="109"/>
    </location>
</feature>
<dbReference type="RefSeq" id="WP_208427964.1">
    <property type="nucleotide sequence ID" value="NZ_JAEPRJ010000001.1"/>
</dbReference>
<evidence type="ECO:0000256" key="1">
    <source>
        <dbReference type="SAM" id="Phobius"/>
    </source>
</evidence>
<dbReference type="NCBIfam" id="TIGR04518">
    <property type="entry name" value="ECF_S_folT_fam"/>
    <property type="match status" value="1"/>
</dbReference>
<accession>A0ABS1IWW3</accession>
<dbReference type="Proteomes" id="UP000604730">
    <property type="component" value="Unassembled WGS sequence"/>
</dbReference>
<organism evidence="2 3">
    <name type="scientific">Catonella massiliensis</name>
    <dbReference type="NCBI Taxonomy" id="2799636"/>
    <lineage>
        <taxon>Bacteria</taxon>
        <taxon>Bacillati</taxon>
        <taxon>Bacillota</taxon>
        <taxon>Clostridia</taxon>
        <taxon>Lachnospirales</taxon>
        <taxon>Lachnospiraceae</taxon>
        <taxon>Catonella</taxon>
    </lineage>
</organism>
<protein>
    <submittedName>
        <fullName evidence="2">Folate family ECF transporter S component</fullName>
    </submittedName>
</protein>
<proteinExistence type="predicted"/>
<feature type="transmembrane region" description="Helical" evidence="1">
    <location>
        <begin position="185"/>
        <end position="205"/>
    </location>
</feature>
<dbReference type="InterPro" id="IPR024529">
    <property type="entry name" value="ECF_trnsprt_substrate-spec"/>
</dbReference>
<keyword evidence="1" id="KW-1133">Transmembrane helix</keyword>
<gene>
    <name evidence="2" type="ORF">JJN12_01125</name>
</gene>
<feature type="transmembrane region" description="Helical" evidence="1">
    <location>
        <begin position="115"/>
        <end position="135"/>
    </location>
</feature>
<dbReference type="Gene3D" id="1.10.1760.20">
    <property type="match status" value="1"/>
</dbReference>
<evidence type="ECO:0000313" key="3">
    <source>
        <dbReference type="Proteomes" id="UP000604730"/>
    </source>
</evidence>
<keyword evidence="1" id="KW-0812">Transmembrane</keyword>
<keyword evidence="1" id="KW-0472">Membrane</keyword>
<dbReference type="EMBL" id="JAEPRJ010000001">
    <property type="protein sequence ID" value="MBK5896390.1"/>
    <property type="molecule type" value="Genomic_DNA"/>
</dbReference>
<comment type="caution">
    <text evidence="2">The sequence shown here is derived from an EMBL/GenBank/DDBJ whole genome shotgun (WGS) entry which is preliminary data.</text>
</comment>
<dbReference type="Pfam" id="PF12822">
    <property type="entry name" value="ECF_trnsprt"/>
    <property type="match status" value="1"/>
</dbReference>
<feature type="transmembrane region" description="Helical" evidence="1">
    <location>
        <begin position="144"/>
        <end position="165"/>
    </location>
</feature>
<dbReference type="InterPro" id="IPR030949">
    <property type="entry name" value="ECF_S_folate_fam"/>
</dbReference>
<sequence>MNEKENCKPCRIVSELQGIVNFPANLVKETLALPKTFGESAREFKSLHTVILCGLLGALSIILGMLASIDFGPFKVTYAWIPNRIVDFAFGPVVGAIYGGVMDVVKFIIKPSGTFNLAYTAMAVFAGIIFGAVLYKKPVSFMRIVFAQSLVKIFINVGMGTYLMAFERGKALMELLPVRLVKNVIMIPLDSIILFVVLTALMKVLPRLKSNSLHQA</sequence>
<keyword evidence="3" id="KW-1185">Reference proteome</keyword>
<feature type="transmembrane region" description="Helical" evidence="1">
    <location>
        <begin position="47"/>
        <end position="67"/>
    </location>
</feature>
<name>A0ABS1IWW3_9FIRM</name>